<sequence length="483" mass="50299">MIGSRHSHIYVDGVWRESDSDAFIDLTDPATEDWVGSVPDGSSADVASAAIAARAALRGWAEAPSKDRAALIAALADSFDERCEEIARLVTAQNGAVISRSRRTNGTRPIALYRHCAEIAGSFEPEVASADGKGIVRREPVGVVGIIIPWNAPQSLLAHKLAPALAAGCTVVVKPAPETPLDSLLIGELAAAVGFPPGVINVVTGGRTTGSAVIDDPNIDMVSFTGSTDAGRAIASRAGHLLKPVVAELGGKSAAVLLDDADLELFADNLVTTCLPNTGQVCYSCTRVIAPRARFSDVLEVVTSCLASAQLGDPLDPGTVFGPLVSAAQRARVEDYIDSAGAEGARVILGGGRPSIATGFYVEPTVIVDVDRTMRVFREEIFGPVLVVVPHDGDEDATRMANDSSYGLGGAVFSRDVERATAVARNMHTGRISINARSHGVSAPAEGYKDSGVGGSLDISSHLRLKSIAGVVDVDRHAKSARQ</sequence>
<dbReference type="InterPro" id="IPR016162">
    <property type="entry name" value="Ald_DH_N"/>
</dbReference>
<dbReference type="InterPro" id="IPR016161">
    <property type="entry name" value="Ald_DH/histidinol_DH"/>
</dbReference>
<evidence type="ECO:0000313" key="7">
    <source>
        <dbReference type="Proteomes" id="UP000192411"/>
    </source>
</evidence>
<dbReference type="Gene3D" id="3.40.309.10">
    <property type="entry name" value="Aldehyde Dehydrogenase, Chain A, domain 2"/>
    <property type="match status" value="1"/>
</dbReference>
<protein>
    <submittedName>
        <fullName evidence="6">Aldehyde dehydrogenase</fullName>
    </submittedName>
</protein>
<comment type="caution">
    <text evidence="6">The sequence shown here is derived from an EMBL/GenBank/DDBJ whole genome shotgun (WGS) entry which is preliminary data.</text>
</comment>
<feature type="domain" description="Aldehyde dehydrogenase" evidence="5">
    <location>
        <begin position="15"/>
        <end position="455"/>
    </location>
</feature>
<dbReference type="OrthoDB" id="6882680at2"/>
<dbReference type="InterPro" id="IPR016163">
    <property type="entry name" value="Ald_DH_C"/>
</dbReference>
<name>A0A1X0JHK4_9MYCO</name>
<dbReference type="GO" id="GO:0016620">
    <property type="term" value="F:oxidoreductase activity, acting on the aldehyde or oxo group of donors, NAD or NADP as acceptor"/>
    <property type="evidence" value="ECO:0007669"/>
    <property type="project" value="InterPro"/>
</dbReference>
<dbReference type="AlphaFoldDB" id="A0A1X0JHK4"/>
<dbReference type="PANTHER" id="PTHR42804:SF1">
    <property type="entry name" value="ALDEHYDE DEHYDROGENASE-RELATED"/>
    <property type="match status" value="1"/>
</dbReference>
<keyword evidence="2 4" id="KW-0560">Oxidoreductase</keyword>
<evidence type="ECO:0000256" key="4">
    <source>
        <dbReference type="RuleBase" id="RU003345"/>
    </source>
</evidence>
<dbReference type="InterPro" id="IPR029510">
    <property type="entry name" value="Ald_DH_CS_GLU"/>
</dbReference>
<organism evidence="6 7">
    <name type="scientific">Mycolicibacterium tusciae</name>
    <dbReference type="NCBI Taxonomy" id="75922"/>
    <lineage>
        <taxon>Bacteria</taxon>
        <taxon>Bacillati</taxon>
        <taxon>Actinomycetota</taxon>
        <taxon>Actinomycetes</taxon>
        <taxon>Mycobacteriales</taxon>
        <taxon>Mycobacteriaceae</taxon>
        <taxon>Mycolicibacterium</taxon>
    </lineage>
</organism>
<feature type="active site" evidence="3">
    <location>
        <position position="248"/>
    </location>
</feature>
<dbReference type="STRING" id="75922.BST47_25870"/>
<dbReference type="RefSeq" id="WP_083128696.1">
    <property type="nucleotide sequence ID" value="NZ_MVIM01000019.1"/>
</dbReference>
<dbReference type="EMBL" id="MVIM01000019">
    <property type="protein sequence ID" value="ORB61966.1"/>
    <property type="molecule type" value="Genomic_DNA"/>
</dbReference>
<evidence type="ECO:0000256" key="2">
    <source>
        <dbReference type="ARBA" id="ARBA00023002"/>
    </source>
</evidence>
<dbReference type="SUPFAM" id="SSF53720">
    <property type="entry name" value="ALDH-like"/>
    <property type="match status" value="1"/>
</dbReference>
<dbReference type="FunFam" id="3.40.605.10:FF:000007">
    <property type="entry name" value="NAD/NADP-dependent betaine aldehyde dehydrogenase"/>
    <property type="match status" value="1"/>
</dbReference>
<dbReference type="InterPro" id="IPR015590">
    <property type="entry name" value="Aldehyde_DH_dom"/>
</dbReference>
<evidence type="ECO:0000256" key="1">
    <source>
        <dbReference type="ARBA" id="ARBA00009986"/>
    </source>
</evidence>
<proteinExistence type="inferred from homology"/>
<dbReference type="PANTHER" id="PTHR42804">
    <property type="entry name" value="ALDEHYDE DEHYDROGENASE"/>
    <property type="match status" value="1"/>
</dbReference>
<dbReference type="PROSITE" id="PS00687">
    <property type="entry name" value="ALDEHYDE_DEHYDR_GLU"/>
    <property type="match status" value="1"/>
</dbReference>
<dbReference type="Pfam" id="PF00171">
    <property type="entry name" value="Aldedh"/>
    <property type="match status" value="1"/>
</dbReference>
<gene>
    <name evidence="6" type="ORF">BST47_25870</name>
</gene>
<keyword evidence="7" id="KW-1185">Reference proteome</keyword>
<comment type="similarity">
    <text evidence="1 4">Belongs to the aldehyde dehydrogenase family.</text>
</comment>
<reference evidence="6 7" key="1">
    <citation type="submission" date="2017-02" db="EMBL/GenBank/DDBJ databases">
        <title>The new phylogeny of genus Mycobacterium.</title>
        <authorList>
            <person name="Tortoli E."/>
            <person name="Trovato A."/>
            <person name="Cirillo D.M."/>
        </authorList>
    </citation>
    <scope>NUCLEOTIDE SEQUENCE [LARGE SCALE GENOMIC DNA]</scope>
    <source>
        <strain evidence="6 7">DSM 44338</strain>
    </source>
</reference>
<evidence type="ECO:0000313" key="6">
    <source>
        <dbReference type="EMBL" id="ORB61966.1"/>
    </source>
</evidence>
<evidence type="ECO:0000259" key="5">
    <source>
        <dbReference type="Pfam" id="PF00171"/>
    </source>
</evidence>
<evidence type="ECO:0000256" key="3">
    <source>
        <dbReference type="PROSITE-ProRule" id="PRU10007"/>
    </source>
</evidence>
<dbReference type="Proteomes" id="UP000192411">
    <property type="component" value="Unassembled WGS sequence"/>
</dbReference>
<dbReference type="Gene3D" id="3.40.605.10">
    <property type="entry name" value="Aldehyde Dehydrogenase, Chain A, domain 1"/>
    <property type="match status" value="1"/>
</dbReference>
<accession>A0A1X0JHK4</accession>